<keyword evidence="2" id="KW-1185">Reference proteome</keyword>
<dbReference type="Proteomes" id="UP000623467">
    <property type="component" value="Unassembled WGS sequence"/>
</dbReference>
<comment type="caution">
    <text evidence="1">The sequence shown here is derived from an EMBL/GenBank/DDBJ whole genome shotgun (WGS) entry which is preliminary data.</text>
</comment>
<evidence type="ECO:0000313" key="1">
    <source>
        <dbReference type="EMBL" id="KAF7371183.1"/>
    </source>
</evidence>
<accession>A0A8H6Z2Q5</accession>
<protein>
    <submittedName>
        <fullName evidence="1">F-box domain-containing protein</fullName>
    </submittedName>
</protein>
<organism evidence="1 2">
    <name type="scientific">Mycena sanguinolenta</name>
    <dbReference type="NCBI Taxonomy" id="230812"/>
    <lineage>
        <taxon>Eukaryota</taxon>
        <taxon>Fungi</taxon>
        <taxon>Dikarya</taxon>
        <taxon>Basidiomycota</taxon>
        <taxon>Agaricomycotina</taxon>
        <taxon>Agaricomycetes</taxon>
        <taxon>Agaricomycetidae</taxon>
        <taxon>Agaricales</taxon>
        <taxon>Marasmiineae</taxon>
        <taxon>Mycenaceae</taxon>
        <taxon>Mycena</taxon>
    </lineage>
</organism>
<dbReference type="EMBL" id="JACAZH010000004">
    <property type="protein sequence ID" value="KAF7371183.1"/>
    <property type="molecule type" value="Genomic_DNA"/>
</dbReference>
<proteinExistence type="predicted"/>
<name>A0A8H6Z2Q5_9AGAR</name>
<evidence type="ECO:0000313" key="2">
    <source>
        <dbReference type="Proteomes" id="UP000623467"/>
    </source>
</evidence>
<dbReference type="OrthoDB" id="3365698at2759"/>
<sequence length="525" mass="59916">MPVWCSECGALQAVDELTEELRCPAGTSHYALLNSNEAPLDSELPIVESMILKIDASVAAIDKEILDLYCRIKELNEERDRLRSYRVKNRAILSPIRRLPPEILVEIFLWTTPNSVKRRRSSSRYSFPWPWVLTRISHRWREIAVSTPSLWSHVVVNFDLHPTPLPVLEAQIARAQELKIHIYGREIFYGSRSRAQIFQYLAQYSSRWEEFHFHATPALAPLLADIHGQVPLLRVLRIQWNYDPIWDDDGPVESIDFTEAAPSLVDVSIFNEFSPMPISLPAQQLTRYELRAPWDMHKTILTRAPNLVEAHIDVRFGNESWLDTRGIIDMPQLDRLYISKLEVLRYIRTPVLQGLALSLTSADQTSVVPELRSFLSRSSCTLRHLCLRRPCNPDTTIAILKSIPSLIELDIILVTYDFTLETLMENLAAHVTSESIVAPQLSAIFFGTTCDAFGSEPYVEMVESRWKSPHCALRRAWLLTDSTPDSGTLGILRSLRQEGLDFGALEQEDAASVLASWVYSRKSLR</sequence>
<dbReference type="AlphaFoldDB" id="A0A8H6Z2Q5"/>
<gene>
    <name evidence="1" type="ORF">MSAN_00753800</name>
</gene>
<reference evidence="1" key="1">
    <citation type="submission" date="2020-05" db="EMBL/GenBank/DDBJ databases">
        <title>Mycena genomes resolve the evolution of fungal bioluminescence.</title>
        <authorList>
            <person name="Tsai I.J."/>
        </authorList>
    </citation>
    <scope>NUCLEOTIDE SEQUENCE</scope>
    <source>
        <strain evidence="1">160909Yilan</strain>
    </source>
</reference>